<evidence type="ECO:0000313" key="1">
    <source>
        <dbReference type="EMBL" id="KAF1952971.1"/>
    </source>
</evidence>
<keyword evidence="2" id="KW-1185">Reference proteome</keyword>
<reference evidence="1" key="1">
    <citation type="journal article" date="2020" name="Stud. Mycol.">
        <title>101 Dothideomycetes genomes: a test case for predicting lifestyles and emergence of pathogens.</title>
        <authorList>
            <person name="Haridas S."/>
            <person name="Albert R."/>
            <person name="Binder M."/>
            <person name="Bloem J."/>
            <person name="Labutti K."/>
            <person name="Salamov A."/>
            <person name="Andreopoulos B."/>
            <person name="Baker S."/>
            <person name="Barry K."/>
            <person name="Bills G."/>
            <person name="Bluhm B."/>
            <person name="Cannon C."/>
            <person name="Castanera R."/>
            <person name="Culley D."/>
            <person name="Daum C."/>
            <person name="Ezra D."/>
            <person name="Gonzalez J."/>
            <person name="Henrissat B."/>
            <person name="Kuo A."/>
            <person name="Liang C."/>
            <person name="Lipzen A."/>
            <person name="Lutzoni F."/>
            <person name="Magnuson J."/>
            <person name="Mondo S."/>
            <person name="Nolan M."/>
            <person name="Ohm R."/>
            <person name="Pangilinan J."/>
            <person name="Park H.-J."/>
            <person name="Ramirez L."/>
            <person name="Alfaro M."/>
            <person name="Sun H."/>
            <person name="Tritt A."/>
            <person name="Yoshinaga Y."/>
            <person name="Zwiers L.-H."/>
            <person name="Turgeon B."/>
            <person name="Goodwin S."/>
            <person name="Spatafora J."/>
            <person name="Crous P."/>
            <person name="Grigoriev I."/>
        </authorList>
    </citation>
    <scope>NUCLEOTIDE SEQUENCE</scope>
    <source>
        <strain evidence="1">CBS 675.92</strain>
    </source>
</reference>
<protein>
    <submittedName>
        <fullName evidence="1">Uncharacterized protein</fullName>
    </submittedName>
</protein>
<proteinExistence type="predicted"/>
<dbReference type="AlphaFoldDB" id="A0A6A5TK16"/>
<dbReference type="Proteomes" id="UP000800035">
    <property type="component" value="Unassembled WGS sequence"/>
</dbReference>
<accession>A0A6A5TK16</accession>
<name>A0A6A5TK16_9PLEO</name>
<dbReference type="EMBL" id="ML977007">
    <property type="protein sequence ID" value="KAF1952971.1"/>
    <property type="molecule type" value="Genomic_DNA"/>
</dbReference>
<sequence length="255" mass="28843">MSQAVFRFLGLHRNIRDKVYAHLLPTSAIRIRHKPSTTSFARAPAAALLILALVSQQLRAEIEQFLWTVTLEFAVPFSDLAAFAETFIFSSLWTITVTFLLPDSTSPVPPQDILPLLYYREGFPSRLTVLFGDLVVFPNPPPPPSADADPHCLQHRAYDFAWALRGIMDWQISFYWEKLLVVPKGRCDAGYKHGIVQVVFERGLQGGGLSEEDFLRDTHFSIPLRTEVEWHAFMDEGNGVLRNCFRGGFVSDVAY</sequence>
<evidence type="ECO:0000313" key="2">
    <source>
        <dbReference type="Proteomes" id="UP000800035"/>
    </source>
</evidence>
<gene>
    <name evidence="1" type="ORF">CC80DRAFT_551979</name>
</gene>
<organism evidence="1 2">
    <name type="scientific">Byssothecium circinans</name>
    <dbReference type="NCBI Taxonomy" id="147558"/>
    <lineage>
        <taxon>Eukaryota</taxon>
        <taxon>Fungi</taxon>
        <taxon>Dikarya</taxon>
        <taxon>Ascomycota</taxon>
        <taxon>Pezizomycotina</taxon>
        <taxon>Dothideomycetes</taxon>
        <taxon>Pleosporomycetidae</taxon>
        <taxon>Pleosporales</taxon>
        <taxon>Massarineae</taxon>
        <taxon>Massarinaceae</taxon>
        <taxon>Byssothecium</taxon>
    </lineage>
</organism>